<evidence type="ECO:0000313" key="2">
    <source>
        <dbReference type="EMBL" id="TDT34479.1"/>
    </source>
</evidence>
<dbReference type="GO" id="GO:0008881">
    <property type="term" value="F:glutamate racemase activity"/>
    <property type="evidence" value="ECO:0007669"/>
    <property type="project" value="TreeGrafter"/>
</dbReference>
<proteinExistence type="predicted"/>
<organism evidence="2 3">
    <name type="scientific">Naumannella halotolerans</name>
    <dbReference type="NCBI Taxonomy" id="993414"/>
    <lineage>
        <taxon>Bacteria</taxon>
        <taxon>Bacillati</taxon>
        <taxon>Actinomycetota</taxon>
        <taxon>Actinomycetes</taxon>
        <taxon>Propionibacteriales</taxon>
        <taxon>Propionibacteriaceae</taxon>
        <taxon>Naumannella</taxon>
    </lineage>
</organism>
<reference evidence="2 3" key="1">
    <citation type="submission" date="2019-03" db="EMBL/GenBank/DDBJ databases">
        <title>Genomic Encyclopedia of Archaeal and Bacterial Type Strains, Phase II (KMG-II): from individual species to whole genera.</title>
        <authorList>
            <person name="Goeker M."/>
        </authorList>
    </citation>
    <scope>NUCLEOTIDE SEQUENCE [LARGE SCALE GENOMIC DNA]</scope>
    <source>
        <strain evidence="2 3">DSM 24323</strain>
    </source>
</reference>
<dbReference type="Pfam" id="PF01177">
    <property type="entry name" value="Asp_Glu_race"/>
    <property type="match status" value="1"/>
</dbReference>
<comment type="caution">
    <text evidence="2">The sequence shown here is derived from an EMBL/GenBank/DDBJ whole genome shotgun (WGS) entry which is preliminary data.</text>
</comment>
<dbReference type="PANTHER" id="PTHR21198:SF2">
    <property type="entry name" value="GLUTAMATE RACEMASE"/>
    <property type="match status" value="1"/>
</dbReference>
<sequence>MPDPGESPTRTRFGTVIALIDSGLGLLPTATLLRRARPEADLLLANDPAGAPWGPKPAGWVRGRVLDLVQESLDRGARGIVLPCNTASVIALQQVRERVGDGVPVVGTVPAIKPAAARCRRFAVWATAATTASEYQANLIRTFAADREVTAVACHGLAEAIDHDDAERIELALAEAVRATPDDVEGVVLGCTHYPLVADRIRALLPGVEIFDSSAAVVAQTLRRIPADGGGGRTEVVTHGGVAPTADLLKRLAGTTAIGG</sequence>
<dbReference type="Proteomes" id="UP000295371">
    <property type="component" value="Unassembled WGS sequence"/>
</dbReference>
<dbReference type="PROSITE" id="PS00923">
    <property type="entry name" value="ASP_GLU_RACEMASE_1"/>
    <property type="match status" value="1"/>
</dbReference>
<keyword evidence="3" id="KW-1185">Reference proteome</keyword>
<dbReference type="InterPro" id="IPR033134">
    <property type="entry name" value="Asp/Glu_racemase_AS_2"/>
</dbReference>
<dbReference type="InterPro" id="IPR018187">
    <property type="entry name" value="Asp/Glu_racemase_AS_1"/>
</dbReference>
<dbReference type="EMBL" id="SOAW01000001">
    <property type="protein sequence ID" value="TDT34479.1"/>
    <property type="molecule type" value="Genomic_DNA"/>
</dbReference>
<dbReference type="SUPFAM" id="SSF53681">
    <property type="entry name" value="Aspartate/glutamate racemase"/>
    <property type="match status" value="2"/>
</dbReference>
<dbReference type="Gene3D" id="3.40.50.1860">
    <property type="match status" value="2"/>
</dbReference>
<evidence type="ECO:0000256" key="1">
    <source>
        <dbReference type="ARBA" id="ARBA00023235"/>
    </source>
</evidence>
<evidence type="ECO:0000313" key="3">
    <source>
        <dbReference type="Proteomes" id="UP000295371"/>
    </source>
</evidence>
<dbReference type="GO" id="GO:0009252">
    <property type="term" value="P:peptidoglycan biosynthetic process"/>
    <property type="evidence" value="ECO:0007669"/>
    <property type="project" value="TreeGrafter"/>
</dbReference>
<dbReference type="AlphaFoldDB" id="A0A4R7JDB4"/>
<name>A0A4R7JDB4_9ACTN</name>
<dbReference type="InterPro" id="IPR015942">
    <property type="entry name" value="Asp/Glu/hydantoin_racemase"/>
</dbReference>
<gene>
    <name evidence="2" type="ORF">CLV29_2145</name>
</gene>
<accession>A0A4R7JDB4</accession>
<keyword evidence="1" id="KW-0413">Isomerase</keyword>
<dbReference type="PROSITE" id="PS00924">
    <property type="entry name" value="ASP_GLU_RACEMASE_2"/>
    <property type="match status" value="1"/>
</dbReference>
<protein>
    <submittedName>
        <fullName evidence="2">Glutamate racemase</fullName>
    </submittedName>
</protein>
<dbReference type="InterPro" id="IPR001920">
    <property type="entry name" value="Asp/Glu_race"/>
</dbReference>
<dbReference type="PANTHER" id="PTHR21198">
    <property type="entry name" value="GLUTAMATE RACEMASE"/>
    <property type="match status" value="1"/>
</dbReference>